<name>A0A6S6QT40_9FIRM</name>
<proteinExistence type="predicted"/>
<dbReference type="AlphaFoldDB" id="A0A6S6QT40"/>
<accession>A0A6S6QT40</accession>
<dbReference type="RefSeq" id="WP_184092452.1">
    <property type="nucleotide sequence ID" value="NZ_AP023367.1"/>
</dbReference>
<dbReference type="Proteomes" id="UP000515561">
    <property type="component" value="Chromosome"/>
</dbReference>
<dbReference type="KEGG" id="acel:acsn021_13430"/>
<evidence type="ECO:0000313" key="1">
    <source>
        <dbReference type="EMBL" id="BCJ93774.1"/>
    </source>
</evidence>
<dbReference type="Pfam" id="PF14435">
    <property type="entry name" value="SUKH-4"/>
    <property type="match status" value="1"/>
</dbReference>
<gene>
    <name evidence="1" type="ORF">acsn021_13430</name>
</gene>
<evidence type="ECO:0000313" key="2">
    <source>
        <dbReference type="Proteomes" id="UP000515561"/>
    </source>
</evidence>
<dbReference type="InterPro" id="IPR025851">
    <property type="entry name" value="SUKH-4"/>
</dbReference>
<organism evidence="1 2">
    <name type="scientific">Anaerocolumna cellulosilytica</name>
    <dbReference type="NCBI Taxonomy" id="433286"/>
    <lineage>
        <taxon>Bacteria</taxon>
        <taxon>Bacillati</taxon>
        <taxon>Bacillota</taxon>
        <taxon>Clostridia</taxon>
        <taxon>Lachnospirales</taxon>
        <taxon>Lachnospiraceae</taxon>
        <taxon>Anaerocolumna</taxon>
    </lineage>
</organism>
<keyword evidence="2" id="KW-1185">Reference proteome</keyword>
<sequence>MISPKEFAKKWKELWEKDPIKFSAEVLKGLEVDEEVKSFLMEGGLPDEAPLLNFETELPLYAIEEDLSDYKYLGFTSWGDPICLYEGDGSVVYLDHENDYEYETFINSSIPQLAETLLVYSQMIQEARKENGEDAILNNNIPERLKHWLLEELKRIDPPAVEGGFWQAELENLDEE</sequence>
<reference evidence="1 2" key="1">
    <citation type="journal article" date="2016" name="Int. J. Syst. Evol. Microbiol.">
        <title>Descriptions of Anaerotaenia torta gen. nov., sp. nov. and Anaerocolumna cellulosilytica gen. nov., sp. nov. isolated from a methanogenic reactor of cattle waste.</title>
        <authorList>
            <person name="Uek A."/>
            <person name="Ohtaki Y."/>
            <person name="Kaku N."/>
            <person name="Ueki K."/>
        </authorList>
    </citation>
    <scope>NUCLEOTIDE SEQUENCE [LARGE SCALE GENOMIC DNA]</scope>
    <source>
        <strain evidence="1 2">SN021</strain>
    </source>
</reference>
<protein>
    <submittedName>
        <fullName evidence="1">Uncharacterized protein</fullName>
    </submittedName>
</protein>
<dbReference type="EMBL" id="AP023367">
    <property type="protein sequence ID" value="BCJ93774.1"/>
    <property type="molecule type" value="Genomic_DNA"/>
</dbReference>